<dbReference type="InterPro" id="IPR003615">
    <property type="entry name" value="HNH_nuc"/>
</dbReference>
<feature type="domain" description="HNH nuclease" evidence="2">
    <location>
        <begin position="382"/>
        <end position="435"/>
    </location>
</feature>
<proteinExistence type="predicted"/>
<keyword evidence="4" id="KW-1185">Reference proteome</keyword>
<organism evidence="3 4">
    <name type="scientific">Rarobacter incanus</name>
    <dbReference type="NCBI Taxonomy" id="153494"/>
    <lineage>
        <taxon>Bacteria</taxon>
        <taxon>Bacillati</taxon>
        <taxon>Actinomycetota</taxon>
        <taxon>Actinomycetes</taxon>
        <taxon>Micrococcales</taxon>
        <taxon>Rarobacteraceae</taxon>
        <taxon>Rarobacter</taxon>
    </lineage>
</organism>
<keyword evidence="3" id="KW-0255">Endonuclease</keyword>
<dbReference type="Pfam" id="PF13391">
    <property type="entry name" value="HNH_2"/>
    <property type="match status" value="1"/>
</dbReference>
<dbReference type="Proteomes" id="UP000316181">
    <property type="component" value="Unassembled WGS sequence"/>
</dbReference>
<feature type="region of interest" description="Disordered" evidence="1">
    <location>
        <begin position="453"/>
        <end position="561"/>
    </location>
</feature>
<dbReference type="Pfam" id="PF02720">
    <property type="entry name" value="DUF222"/>
    <property type="match status" value="1"/>
</dbReference>
<dbReference type="SMART" id="SM00507">
    <property type="entry name" value="HNHc"/>
    <property type="match status" value="1"/>
</dbReference>
<sequence>MVVSAGAPSAPAVEQALDGSLAADPGDAAVAALDSIYARIRALESAAVAQVACIMAECQVPDIDQNVARRHGYRNATALVEGVTRLSGRSARMIVGLANATAQRVTLTGEVLEPQFRNLADAVGCGALNVETASAIVAGLGDTWQRADLDDFAAAEHALIDMATGRIVDGPGAGLAHSCDLVASAARLWKDRIDPDGVEPRADVAAKNRQLWISKRAVRGLHKVRGEVPTDVAARFHALIDAQTDRMREASEGGVGGGGGGDGIAGGTCAGGARGGALPDNALVRACDDRRTLQQLGADLLATLLADYGSTQRFGGAAAVLVTIAADPDNDELARTGDIAGVAVPRSMVEQWACNAGVQRVWTAPSGRVAVLETPSRAFSGHQRRAIAARDGNTCLVPHCAVPAAACEAHHVTPWALGGKTVVDNGVLLCWSHHRTIERGYWAVSMWQGRPVVTHATRPPHPMGRGDENKTPRGAHAPPGPMSRSRFQSLSQSRSQSRSRFQSLSQSRSQSRSRFQSLSQSRSQSRSRFQSLSRLDHVSGACDGQVIESDPTRNRNPPLRT</sequence>
<accession>A0A542SQ83</accession>
<keyword evidence="3" id="KW-0378">Hydrolase</keyword>
<feature type="compositionally biased region" description="Low complexity" evidence="1">
    <location>
        <begin position="483"/>
        <end position="533"/>
    </location>
</feature>
<evidence type="ECO:0000259" key="2">
    <source>
        <dbReference type="SMART" id="SM00507"/>
    </source>
</evidence>
<evidence type="ECO:0000313" key="3">
    <source>
        <dbReference type="EMBL" id="TQK76766.1"/>
    </source>
</evidence>
<dbReference type="AlphaFoldDB" id="A0A542SQ83"/>
<evidence type="ECO:0000256" key="1">
    <source>
        <dbReference type="SAM" id="MobiDB-lite"/>
    </source>
</evidence>
<protein>
    <submittedName>
        <fullName evidence="3">HNH endonuclease</fullName>
    </submittedName>
</protein>
<dbReference type="EMBL" id="VFNV01000001">
    <property type="protein sequence ID" value="TQK76766.1"/>
    <property type="molecule type" value="Genomic_DNA"/>
</dbReference>
<dbReference type="GO" id="GO:0004519">
    <property type="term" value="F:endonuclease activity"/>
    <property type="evidence" value="ECO:0007669"/>
    <property type="project" value="UniProtKB-KW"/>
</dbReference>
<name>A0A542SQ83_9MICO</name>
<dbReference type="CDD" id="cd00085">
    <property type="entry name" value="HNHc"/>
    <property type="match status" value="1"/>
</dbReference>
<dbReference type="Gene3D" id="1.10.30.50">
    <property type="match status" value="1"/>
</dbReference>
<comment type="caution">
    <text evidence="3">The sequence shown here is derived from an EMBL/GenBank/DDBJ whole genome shotgun (WGS) entry which is preliminary data.</text>
</comment>
<evidence type="ECO:0000313" key="4">
    <source>
        <dbReference type="Proteomes" id="UP000316181"/>
    </source>
</evidence>
<gene>
    <name evidence="3" type="ORF">FB389_1456</name>
</gene>
<dbReference type="InterPro" id="IPR003870">
    <property type="entry name" value="DUF222"/>
</dbReference>
<reference evidence="3 4" key="1">
    <citation type="submission" date="2019-06" db="EMBL/GenBank/DDBJ databases">
        <title>Sequencing the genomes of 1000 actinobacteria strains.</title>
        <authorList>
            <person name="Klenk H.-P."/>
        </authorList>
    </citation>
    <scope>NUCLEOTIDE SEQUENCE [LARGE SCALE GENOMIC DNA]</scope>
    <source>
        <strain evidence="3 4">DSM 10596</strain>
    </source>
</reference>
<keyword evidence="3" id="KW-0540">Nuclease</keyword>